<feature type="binding site" evidence="4">
    <location>
        <position position="296"/>
    </location>
    <ligand>
        <name>S-adenosyl-L-methionine</name>
        <dbReference type="ChEBI" id="CHEBI:59789"/>
    </ligand>
</feature>
<evidence type="ECO:0000256" key="2">
    <source>
        <dbReference type="ARBA" id="ARBA00022679"/>
    </source>
</evidence>
<feature type="active site" description="Nucleophile" evidence="4">
    <location>
        <position position="322"/>
    </location>
</feature>
<dbReference type="GO" id="GO:0070475">
    <property type="term" value="P:rRNA base methylation"/>
    <property type="evidence" value="ECO:0007669"/>
    <property type="project" value="TreeGrafter"/>
</dbReference>
<dbReference type="Proteomes" id="UP000646579">
    <property type="component" value="Unassembled WGS sequence"/>
</dbReference>
<dbReference type="Pfam" id="PF05958">
    <property type="entry name" value="tRNA_U5-meth_tr"/>
    <property type="match status" value="1"/>
</dbReference>
<protein>
    <submittedName>
        <fullName evidence="5">RNA methyltransferase</fullName>
    </submittedName>
</protein>
<proteinExistence type="inferred from homology"/>
<name>A0A918S4K2_9HYPH</name>
<evidence type="ECO:0000313" key="6">
    <source>
        <dbReference type="Proteomes" id="UP000646579"/>
    </source>
</evidence>
<reference evidence="5" key="1">
    <citation type="journal article" date="2014" name="Int. J. Syst. Evol. Microbiol.">
        <title>Complete genome sequence of Corynebacterium casei LMG S-19264T (=DSM 44701T), isolated from a smear-ripened cheese.</title>
        <authorList>
            <consortium name="US DOE Joint Genome Institute (JGI-PGF)"/>
            <person name="Walter F."/>
            <person name="Albersmeier A."/>
            <person name="Kalinowski J."/>
            <person name="Ruckert C."/>
        </authorList>
    </citation>
    <scope>NUCLEOTIDE SEQUENCE</scope>
    <source>
        <strain evidence="5">KCTC 32437</strain>
    </source>
</reference>
<evidence type="ECO:0000313" key="5">
    <source>
        <dbReference type="EMBL" id="GHA23723.1"/>
    </source>
</evidence>
<gene>
    <name evidence="5" type="ORF">GCM10007989_19050</name>
</gene>
<dbReference type="PANTHER" id="PTHR11061:SF49">
    <property type="entry name" value="23S RRNA (URACIL(1939)-C(5))-METHYLTRANSFERASE RLMD"/>
    <property type="match status" value="1"/>
</dbReference>
<dbReference type="EMBL" id="BMZE01000002">
    <property type="protein sequence ID" value="GHA23723.1"/>
    <property type="molecule type" value="Genomic_DNA"/>
</dbReference>
<evidence type="ECO:0000256" key="3">
    <source>
        <dbReference type="ARBA" id="ARBA00022691"/>
    </source>
</evidence>
<feature type="binding site" evidence="4">
    <location>
        <position position="201"/>
    </location>
    <ligand>
        <name>S-adenosyl-L-methionine</name>
        <dbReference type="ChEBI" id="CHEBI:59789"/>
    </ligand>
</feature>
<accession>A0A918S4K2</accession>
<comment type="caution">
    <text evidence="5">The sequence shown here is derived from an EMBL/GenBank/DDBJ whole genome shotgun (WGS) entry which is preliminary data.</text>
</comment>
<keyword evidence="3 4" id="KW-0949">S-adenosyl-L-methionine</keyword>
<dbReference type="Gene3D" id="2.40.50.1070">
    <property type="match status" value="1"/>
</dbReference>
<dbReference type="Gene3D" id="3.40.50.150">
    <property type="entry name" value="Vaccinia Virus protein VP39"/>
    <property type="match status" value="1"/>
</dbReference>
<keyword evidence="1 4" id="KW-0489">Methyltransferase</keyword>
<sequence length="364" mass="39156">MQIERDGDRGTLVGVETPSADRVEAFCPHFGVCGGCQLQHLDRPFYESFKTGLVVAALEKAGLDVKSDRFVDASGRGRRRATLHARKEGAGYMRLRSHQVADIAHCPILVPELASRAPAIARAVEAVIGEADVAFTASDSGIDVAVRTQRRQARAERLMPLLGEFGLARLAMNGETLLQAQPPTLAIGRASVNLPVNAFLQATAAAEQTLGEYALAGIGKAKRVADLFCGVGTFAFRLAEQAQVTAFDSDRGAITALQQAARHASGLKTVTGFRRDLFRDPLTRFEFDGFDAVVLDPPRAGAMAQVEELCASKIGQVVMIACDAGTFARDAERLVQAGFTLRDLQIVDQFAWSTHVEIAATFTR</sequence>
<feature type="binding site" evidence="4">
    <location>
        <position position="228"/>
    </location>
    <ligand>
        <name>S-adenosyl-L-methionine</name>
        <dbReference type="ChEBI" id="CHEBI:59789"/>
    </ligand>
</feature>
<keyword evidence="2 4" id="KW-0808">Transferase</keyword>
<dbReference type="SUPFAM" id="SSF53335">
    <property type="entry name" value="S-adenosyl-L-methionine-dependent methyltransferases"/>
    <property type="match status" value="1"/>
</dbReference>
<reference evidence="5" key="2">
    <citation type="submission" date="2020-09" db="EMBL/GenBank/DDBJ databases">
        <authorList>
            <person name="Sun Q."/>
            <person name="Kim S."/>
        </authorList>
    </citation>
    <scope>NUCLEOTIDE SEQUENCE</scope>
    <source>
        <strain evidence="5">KCTC 32437</strain>
    </source>
</reference>
<feature type="binding site" evidence="4">
    <location>
        <position position="248"/>
    </location>
    <ligand>
        <name>S-adenosyl-L-methionine</name>
        <dbReference type="ChEBI" id="CHEBI:59789"/>
    </ligand>
</feature>
<dbReference type="PROSITE" id="PS51687">
    <property type="entry name" value="SAM_MT_RNA_M5U"/>
    <property type="match status" value="1"/>
</dbReference>
<dbReference type="CDD" id="cd02440">
    <property type="entry name" value="AdoMet_MTases"/>
    <property type="match status" value="1"/>
</dbReference>
<evidence type="ECO:0000256" key="1">
    <source>
        <dbReference type="ARBA" id="ARBA00022603"/>
    </source>
</evidence>
<dbReference type="AlphaFoldDB" id="A0A918S4K2"/>
<evidence type="ECO:0000256" key="4">
    <source>
        <dbReference type="PROSITE-ProRule" id="PRU01024"/>
    </source>
</evidence>
<organism evidence="5 6">
    <name type="scientific">Devosia pacifica</name>
    <dbReference type="NCBI Taxonomy" id="1335967"/>
    <lineage>
        <taxon>Bacteria</taxon>
        <taxon>Pseudomonadati</taxon>
        <taxon>Pseudomonadota</taxon>
        <taxon>Alphaproteobacteria</taxon>
        <taxon>Hyphomicrobiales</taxon>
        <taxon>Devosiaceae</taxon>
        <taxon>Devosia</taxon>
    </lineage>
</organism>
<dbReference type="InterPro" id="IPR010280">
    <property type="entry name" value="U5_MeTrfase_fam"/>
</dbReference>
<dbReference type="InterPro" id="IPR029063">
    <property type="entry name" value="SAM-dependent_MTases_sf"/>
</dbReference>
<comment type="similarity">
    <text evidence="4">Belongs to the class I-like SAM-binding methyltransferase superfamily. RNA M5U methyltransferase family.</text>
</comment>
<dbReference type="PANTHER" id="PTHR11061">
    <property type="entry name" value="RNA M5U METHYLTRANSFERASE"/>
    <property type="match status" value="1"/>
</dbReference>
<keyword evidence="6" id="KW-1185">Reference proteome</keyword>
<dbReference type="GO" id="GO:0070041">
    <property type="term" value="F:rRNA (uridine-C5-)-methyltransferase activity"/>
    <property type="evidence" value="ECO:0007669"/>
    <property type="project" value="TreeGrafter"/>
</dbReference>